<accession>A0A9D4ZBG0</accession>
<evidence type="ECO:0000313" key="4">
    <source>
        <dbReference type="Proteomes" id="UP000886520"/>
    </source>
</evidence>
<feature type="repeat" description="PPR" evidence="2">
    <location>
        <begin position="122"/>
        <end position="156"/>
    </location>
</feature>
<dbReference type="FunFam" id="1.25.40.10:FF:000031">
    <property type="entry name" value="Pentatricopeptide repeat-containing protein mitochondrial"/>
    <property type="match status" value="1"/>
</dbReference>
<dbReference type="PANTHER" id="PTHR24015:SF548">
    <property type="entry name" value="OS08G0340900 PROTEIN"/>
    <property type="match status" value="1"/>
</dbReference>
<reference evidence="3" key="1">
    <citation type="submission" date="2021-01" db="EMBL/GenBank/DDBJ databases">
        <title>Adiantum capillus-veneris genome.</title>
        <authorList>
            <person name="Fang Y."/>
            <person name="Liao Q."/>
        </authorList>
    </citation>
    <scope>NUCLEOTIDE SEQUENCE</scope>
    <source>
        <strain evidence="3">H3</strain>
        <tissue evidence="3">Leaf</tissue>
    </source>
</reference>
<feature type="repeat" description="PPR" evidence="2">
    <location>
        <begin position="452"/>
        <end position="486"/>
    </location>
</feature>
<dbReference type="NCBIfam" id="TIGR00756">
    <property type="entry name" value="PPR"/>
    <property type="match status" value="6"/>
</dbReference>
<dbReference type="InterPro" id="IPR011990">
    <property type="entry name" value="TPR-like_helical_dom_sf"/>
</dbReference>
<dbReference type="Gene3D" id="1.25.40.10">
    <property type="entry name" value="Tetratricopeptide repeat domain"/>
    <property type="match status" value="5"/>
</dbReference>
<dbReference type="PROSITE" id="PS51375">
    <property type="entry name" value="PPR"/>
    <property type="match status" value="6"/>
</dbReference>
<name>A0A9D4ZBG0_ADICA</name>
<organism evidence="3 4">
    <name type="scientific">Adiantum capillus-veneris</name>
    <name type="common">Maidenhair fern</name>
    <dbReference type="NCBI Taxonomy" id="13818"/>
    <lineage>
        <taxon>Eukaryota</taxon>
        <taxon>Viridiplantae</taxon>
        <taxon>Streptophyta</taxon>
        <taxon>Embryophyta</taxon>
        <taxon>Tracheophyta</taxon>
        <taxon>Polypodiopsida</taxon>
        <taxon>Polypodiidae</taxon>
        <taxon>Polypodiales</taxon>
        <taxon>Pteridineae</taxon>
        <taxon>Pteridaceae</taxon>
        <taxon>Vittarioideae</taxon>
        <taxon>Adiantum</taxon>
    </lineage>
</organism>
<evidence type="ECO:0008006" key="5">
    <source>
        <dbReference type="Google" id="ProtNLM"/>
    </source>
</evidence>
<dbReference type="EMBL" id="JABFUD020000018">
    <property type="protein sequence ID" value="KAI5066611.1"/>
    <property type="molecule type" value="Genomic_DNA"/>
</dbReference>
<dbReference type="PANTHER" id="PTHR24015">
    <property type="entry name" value="OS07G0578800 PROTEIN-RELATED"/>
    <property type="match status" value="1"/>
</dbReference>
<gene>
    <name evidence="3" type="ORF">GOP47_0019235</name>
</gene>
<dbReference type="GO" id="GO:0048731">
    <property type="term" value="P:system development"/>
    <property type="evidence" value="ECO:0007669"/>
    <property type="project" value="UniProtKB-ARBA"/>
</dbReference>
<protein>
    <recommendedName>
        <fullName evidence="5">Pentatricopeptide repeat-containing protein</fullName>
    </recommendedName>
</protein>
<keyword evidence="4" id="KW-1185">Reference proteome</keyword>
<evidence type="ECO:0000313" key="3">
    <source>
        <dbReference type="EMBL" id="KAI5066611.1"/>
    </source>
</evidence>
<proteinExistence type="predicted"/>
<comment type="caution">
    <text evidence="3">The sequence shown here is derived from an EMBL/GenBank/DDBJ whole genome shotgun (WGS) entry which is preliminary data.</text>
</comment>
<evidence type="ECO:0000256" key="2">
    <source>
        <dbReference type="PROSITE-ProRule" id="PRU00708"/>
    </source>
</evidence>
<dbReference type="Pfam" id="PF13041">
    <property type="entry name" value="PPR_2"/>
    <property type="match status" value="4"/>
</dbReference>
<dbReference type="FunFam" id="1.25.40.10:FF:000343">
    <property type="entry name" value="Pentatricopeptide repeat-containing protein At3g58590"/>
    <property type="match status" value="2"/>
</dbReference>
<dbReference type="OrthoDB" id="751155at2759"/>
<feature type="repeat" description="PPR" evidence="2">
    <location>
        <begin position="250"/>
        <end position="284"/>
    </location>
</feature>
<dbReference type="GO" id="GO:0009451">
    <property type="term" value="P:RNA modification"/>
    <property type="evidence" value="ECO:0007669"/>
    <property type="project" value="InterPro"/>
</dbReference>
<dbReference type="InterPro" id="IPR046960">
    <property type="entry name" value="PPR_At4g14850-like_plant"/>
</dbReference>
<dbReference type="GO" id="GO:0003723">
    <property type="term" value="F:RNA binding"/>
    <property type="evidence" value="ECO:0007669"/>
    <property type="project" value="InterPro"/>
</dbReference>
<evidence type="ECO:0000256" key="1">
    <source>
        <dbReference type="ARBA" id="ARBA00022737"/>
    </source>
</evidence>
<keyword evidence="1" id="KW-0677">Repeat</keyword>
<dbReference type="FunFam" id="1.25.40.10:FF:000158">
    <property type="entry name" value="pentatricopeptide repeat-containing protein At2g33680"/>
    <property type="match status" value="1"/>
</dbReference>
<sequence>MLVSHCSSPLPCSPPLFDSQASVFNRQPSLALRYRTDEQHSGILRERNGQHASRYDIQAYLSSLRECSKARALADGELLHRSIVDNGFGQDRLLANTLIQMYGKCGAFTHALDVFTHLLEKNVYTWTIMLSACVDCGKIIDAFDIFEQMPERDIVGWNIIILACVQHGLSSQAKKYYQSLLQEGTPNKITFLHILPLCDDREQLNDIHGQIAKTGLDCDTIIANSLLNMYGKYDNLKKAEQIFKRVPQHDLCTWNTMISAYVQHGQGKNALDLFVPMQEGEIIPDTITYVGLIDACGVCLDLCSGTNMHKHVVADGFEANLIVGTALISMYGKFKSLDAAKRSFNKISQRDLIAWNALMDAYAQQGQCDGACQLLTHMQSEGFPPNTITLISLLSSCLSAGGLDTGKQAHTYIQLFGLEIDVTLGNSLLNMYGKCGSLNEAFMVFSQMVKRDVISWNTMINACTHCGQEKMALELFQDMMQEGITPDRITLLGVIEACASQAILEEAKHMHSYIKRFGLVKDAMIGSALIKMYNKCGSLDDVQRVSDETPVKDVILWNTIISAYAQHGHGERALQIFEQMKIHGVRPNESTLSIVLSACSHAGLASRGGQYFLEITEDYGIVPRMDHFNFLIDLFGRSGQILDVENLIECMPDEPNATSWMTLLSACRKHLDTHSENCREVHHYENLYVTYVQR</sequence>
<feature type="repeat" description="PPR" evidence="2">
    <location>
        <begin position="553"/>
        <end position="587"/>
    </location>
</feature>
<dbReference type="AlphaFoldDB" id="A0A9D4ZBG0"/>
<feature type="repeat" description="PPR" evidence="2">
    <location>
        <begin position="351"/>
        <end position="385"/>
    </location>
</feature>
<dbReference type="Proteomes" id="UP000886520">
    <property type="component" value="Chromosome 18"/>
</dbReference>
<dbReference type="InterPro" id="IPR002885">
    <property type="entry name" value="PPR_rpt"/>
</dbReference>
<dbReference type="Pfam" id="PF01535">
    <property type="entry name" value="PPR"/>
    <property type="match status" value="5"/>
</dbReference>
<feature type="repeat" description="PPR" evidence="2">
    <location>
        <begin position="421"/>
        <end position="451"/>
    </location>
</feature>